<dbReference type="SMART" id="SM00028">
    <property type="entry name" value="TPR"/>
    <property type="match status" value="2"/>
</dbReference>
<dbReference type="Gene3D" id="1.25.40.10">
    <property type="entry name" value="Tetratricopeptide repeat domain"/>
    <property type="match status" value="1"/>
</dbReference>
<sequence>MSTKLKSLLLLLNLVFWLGAPSWALSEAEIDEVLTAAEDKLSSTWARLQYPQSLSVSVQFMLLPDGGYSGAAVVGSCGNKSVDQQAINAVDSAVPFRRFSDSPFLVIATFDTKRDRVTCGMPGKGRGSSKADKKIAIQKKYHQNAISIVLDRIGKAEKVMGKDDIRLFESFFFLGGEYKKLKDYSKSEEAYNRALNILSKAKAATEAQKAKVLVALGEMYLDKGDTQNRENREKAEALFKEVTEMKEPGKEALASALENQAKLLYKDGKAKDAEPLYARIKELRAKTNQ</sequence>
<keyword evidence="1" id="KW-0802">TPR repeat</keyword>
<proteinExistence type="predicted"/>
<name>A0A8J7PKW6_9BACT</name>
<dbReference type="Proteomes" id="UP000664277">
    <property type="component" value="Unassembled WGS sequence"/>
</dbReference>
<dbReference type="PROSITE" id="PS50005">
    <property type="entry name" value="TPR"/>
    <property type="match status" value="1"/>
</dbReference>
<dbReference type="EMBL" id="JAFLCK010000011">
    <property type="protein sequence ID" value="MBN8660570.1"/>
    <property type="molecule type" value="Genomic_DNA"/>
</dbReference>
<dbReference type="Gene3D" id="3.30.1150.10">
    <property type="match status" value="1"/>
</dbReference>
<gene>
    <name evidence="2" type="ORF">J0M35_09425</name>
</gene>
<dbReference type="InterPro" id="IPR011990">
    <property type="entry name" value="TPR-like_helical_dom_sf"/>
</dbReference>
<comment type="caution">
    <text evidence="2">The sequence shown here is derived from an EMBL/GenBank/DDBJ whole genome shotgun (WGS) entry which is preliminary data.</text>
</comment>
<reference evidence="2" key="1">
    <citation type="submission" date="2021-02" db="EMBL/GenBank/DDBJ databases">
        <title>Genome-Resolved Metagenomics of a Microbial Community Performing Photosynthetic Biological Nutrient Removal.</title>
        <authorList>
            <person name="Mcdaniel E.A."/>
        </authorList>
    </citation>
    <scope>NUCLEOTIDE SEQUENCE</scope>
    <source>
        <strain evidence="2">UWPOB_OBS1</strain>
    </source>
</reference>
<organism evidence="2 3">
    <name type="scientific">Candidatus Obscuribacter phosphatis</name>
    <dbReference type="NCBI Taxonomy" id="1906157"/>
    <lineage>
        <taxon>Bacteria</taxon>
        <taxon>Bacillati</taxon>
        <taxon>Candidatus Melainabacteria</taxon>
        <taxon>Candidatus Obscuribacterales</taxon>
        <taxon>Candidatus Obscuribacteraceae</taxon>
        <taxon>Candidatus Obscuribacter</taxon>
    </lineage>
</organism>
<dbReference type="SUPFAM" id="SSF48452">
    <property type="entry name" value="TPR-like"/>
    <property type="match status" value="1"/>
</dbReference>
<evidence type="ECO:0000313" key="2">
    <source>
        <dbReference type="EMBL" id="MBN8660570.1"/>
    </source>
</evidence>
<feature type="repeat" description="TPR" evidence="1">
    <location>
        <begin position="168"/>
        <end position="201"/>
    </location>
</feature>
<dbReference type="SUPFAM" id="SSF74653">
    <property type="entry name" value="TolA/TonB C-terminal domain"/>
    <property type="match status" value="1"/>
</dbReference>
<protein>
    <recommendedName>
        <fullName evidence="4">Tetratricopeptide repeat protein</fullName>
    </recommendedName>
</protein>
<evidence type="ECO:0000256" key="1">
    <source>
        <dbReference type="PROSITE-ProRule" id="PRU00339"/>
    </source>
</evidence>
<evidence type="ECO:0008006" key="4">
    <source>
        <dbReference type="Google" id="ProtNLM"/>
    </source>
</evidence>
<dbReference type="InterPro" id="IPR019734">
    <property type="entry name" value="TPR_rpt"/>
</dbReference>
<dbReference type="AlphaFoldDB" id="A0A8J7PKW6"/>
<accession>A0A8J7PKW6</accession>
<evidence type="ECO:0000313" key="3">
    <source>
        <dbReference type="Proteomes" id="UP000664277"/>
    </source>
</evidence>